<evidence type="ECO:0000313" key="2">
    <source>
        <dbReference type="EMBL" id="TDF94088.1"/>
    </source>
</evidence>
<sequence>MEGRTAVVAGATGLIGGELVRMLLADPYYGKVAVLVRNRMDMANEKLLQVTVDYEQLEASVHNLLTGADVFCCLGTTIKKAGSQEQFRKVDYDYPMTLGRLSQQDGAVQYSIVTAMGAGTASSFFYSRVKGEVEEGLARLRLPALHIFRPSLLLGDRQEVRTGERIGSAVSGLITPLMIGGLRKYRPIQAKTVARAMVHASKHGGSGVRIYESDQIEALGRQG</sequence>
<comment type="caution">
    <text evidence="2">The sequence shown here is derived from an EMBL/GenBank/DDBJ whole genome shotgun (WGS) entry which is preliminary data.</text>
</comment>
<name>A0A4R5KH68_9BACL</name>
<dbReference type="OrthoDB" id="9798632at2"/>
<dbReference type="RefSeq" id="WP_133233186.1">
    <property type="nucleotide sequence ID" value="NZ_SMRT01000014.1"/>
</dbReference>
<dbReference type="Pfam" id="PF13460">
    <property type="entry name" value="NAD_binding_10"/>
    <property type="match status" value="1"/>
</dbReference>
<dbReference type="CDD" id="cd05250">
    <property type="entry name" value="CC3_like_SDR_a"/>
    <property type="match status" value="1"/>
</dbReference>
<dbReference type="AlphaFoldDB" id="A0A4R5KH68"/>
<dbReference type="Proteomes" id="UP000295636">
    <property type="component" value="Unassembled WGS sequence"/>
</dbReference>
<reference evidence="2 3" key="1">
    <citation type="submission" date="2019-03" db="EMBL/GenBank/DDBJ databases">
        <title>This is whole genome sequence of Paenibacillus sp MS74 strain.</title>
        <authorList>
            <person name="Trinh H.N."/>
        </authorList>
    </citation>
    <scope>NUCLEOTIDE SEQUENCE [LARGE SCALE GENOMIC DNA]</scope>
    <source>
        <strain evidence="2 3">MS74</strain>
    </source>
</reference>
<dbReference type="EMBL" id="SMRT01000014">
    <property type="protein sequence ID" value="TDF94088.1"/>
    <property type="molecule type" value="Genomic_DNA"/>
</dbReference>
<evidence type="ECO:0000313" key="3">
    <source>
        <dbReference type="Proteomes" id="UP000295636"/>
    </source>
</evidence>
<feature type="domain" description="NAD(P)-binding" evidence="1">
    <location>
        <begin position="10"/>
        <end position="123"/>
    </location>
</feature>
<dbReference type="Gene3D" id="3.40.50.720">
    <property type="entry name" value="NAD(P)-binding Rossmann-like Domain"/>
    <property type="match status" value="1"/>
</dbReference>
<evidence type="ECO:0000259" key="1">
    <source>
        <dbReference type="Pfam" id="PF13460"/>
    </source>
</evidence>
<protein>
    <submittedName>
        <fullName evidence="2">Oxidoreductase</fullName>
    </submittedName>
</protein>
<dbReference type="SUPFAM" id="SSF51735">
    <property type="entry name" value="NAD(P)-binding Rossmann-fold domains"/>
    <property type="match status" value="1"/>
</dbReference>
<dbReference type="PANTHER" id="PTHR14097:SF7">
    <property type="entry name" value="OXIDOREDUCTASE HTATIP2"/>
    <property type="match status" value="1"/>
</dbReference>
<dbReference type="InterPro" id="IPR016040">
    <property type="entry name" value="NAD(P)-bd_dom"/>
</dbReference>
<gene>
    <name evidence="2" type="ORF">E1757_24650</name>
</gene>
<dbReference type="InterPro" id="IPR036291">
    <property type="entry name" value="NAD(P)-bd_dom_sf"/>
</dbReference>
<proteinExistence type="predicted"/>
<accession>A0A4R5KH68</accession>
<organism evidence="2 3">
    <name type="scientific">Paenibacillus piri</name>
    <dbReference type="NCBI Taxonomy" id="2547395"/>
    <lineage>
        <taxon>Bacteria</taxon>
        <taxon>Bacillati</taxon>
        <taxon>Bacillota</taxon>
        <taxon>Bacilli</taxon>
        <taxon>Bacillales</taxon>
        <taxon>Paenibacillaceae</taxon>
        <taxon>Paenibacillus</taxon>
    </lineage>
</organism>
<dbReference type="PANTHER" id="PTHR14097">
    <property type="entry name" value="OXIDOREDUCTASE HTATIP2"/>
    <property type="match status" value="1"/>
</dbReference>
<keyword evidence="3" id="KW-1185">Reference proteome</keyword>